<dbReference type="GO" id="GO:0007076">
    <property type="term" value="P:mitotic chromosome condensation"/>
    <property type="evidence" value="ECO:0007669"/>
    <property type="project" value="TreeGrafter"/>
</dbReference>
<feature type="compositionally biased region" description="Basic and acidic residues" evidence="12">
    <location>
        <begin position="351"/>
        <end position="363"/>
    </location>
</feature>
<keyword evidence="5" id="KW-0132">Cell division</keyword>
<dbReference type="GO" id="GO:0008017">
    <property type="term" value="F:microtubule binding"/>
    <property type="evidence" value="ECO:0007669"/>
    <property type="project" value="TreeGrafter"/>
</dbReference>
<protein>
    <submittedName>
        <fullName evidence="14">Nucleolar and spindle-associated protein 1-like isoform X3</fullName>
    </submittedName>
</protein>
<keyword evidence="7" id="KW-0498">Mitosis</keyword>
<evidence type="ECO:0000256" key="11">
    <source>
        <dbReference type="ARBA" id="ARBA00023306"/>
    </source>
</evidence>
<dbReference type="GO" id="GO:0000281">
    <property type="term" value="P:mitotic cytokinesis"/>
    <property type="evidence" value="ECO:0007669"/>
    <property type="project" value="InterPro"/>
</dbReference>
<accession>A0A6P6DZT9</accession>
<evidence type="ECO:0000256" key="12">
    <source>
        <dbReference type="SAM" id="MobiDB-lite"/>
    </source>
</evidence>
<dbReference type="RefSeq" id="XP_023565555.1">
    <property type="nucleotide sequence ID" value="XM_023709787.1"/>
</dbReference>
<dbReference type="GO" id="GO:0005874">
    <property type="term" value="C:microtubule"/>
    <property type="evidence" value="ECO:0007669"/>
    <property type="project" value="UniProtKB-KW"/>
</dbReference>
<evidence type="ECO:0000313" key="14">
    <source>
        <dbReference type="RefSeq" id="XP_023565555.1"/>
    </source>
</evidence>
<evidence type="ECO:0000313" key="13">
    <source>
        <dbReference type="Proteomes" id="UP000515203"/>
    </source>
</evidence>
<feature type="region of interest" description="Disordered" evidence="12">
    <location>
        <begin position="37"/>
        <end position="91"/>
    </location>
</feature>
<organism evidence="13 14">
    <name type="scientific">Octodon degus</name>
    <name type="common">Degu</name>
    <name type="synonym">Sciurus degus</name>
    <dbReference type="NCBI Taxonomy" id="10160"/>
    <lineage>
        <taxon>Eukaryota</taxon>
        <taxon>Metazoa</taxon>
        <taxon>Chordata</taxon>
        <taxon>Craniata</taxon>
        <taxon>Vertebrata</taxon>
        <taxon>Euteleostomi</taxon>
        <taxon>Mammalia</taxon>
        <taxon>Eutheria</taxon>
        <taxon>Euarchontoglires</taxon>
        <taxon>Glires</taxon>
        <taxon>Rodentia</taxon>
        <taxon>Hystricomorpha</taxon>
        <taxon>Octodontidae</taxon>
        <taxon>Octodon</taxon>
    </lineage>
</organism>
<keyword evidence="10" id="KW-0539">Nucleus</keyword>
<feature type="compositionally biased region" description="Low complexity" evidence="12">
    <location>
        <begin position="221"/>
        <end position="234"/>
    </location>
</feature>
<evidence type="ECO:0000256" key="8">
    <source>
        <dbReference type="ARBA" id="ARBA00023125"/>
    </source>
</evidence>
<evidence type="ECO:0000256" key="5">
    <source>
        <dbReference type="ARBA" id="ARBA00022618"/>
    </source>
</evidence>
<dbReference type="AlphaFoldDB" id="A0A6P6DZT9"/>
<feature type="compositionally biased region" description="Polar residues" evidence="12">
    <location>
        <begin position="81"/>
        <end position="91"/>
    </location>
</feature>
<dbReference type="PANTHER" id="PTHR15874">
    <property type="entry name" value="NUCLEOLAR AND SPINDLE-ASSOCIATED PROTEIN 1"/>
    <property type="match status" value="1"/>
</dbReference>
<keyword evidence="11" id="KW-0131">Cell cycle</keyword>
<dbReference type="GO" id="GO:0005730">
    <property type="term" value="C:nucleolus"/>
    <property type="evidence" value="ECO:0007669"/>
    <property type="project" value="TreeGrafter"/>
</dbReference>
<evidence type="ECO:0000256" key="3">
    <source>
        <dbReference type="ARBA" id="ARBA00009702"/>
    </source>
</evidence>
<keyword evidence="8" id="KW-0238">DNA-binding</keyword>
<comment type="subcellular location">
    <subcellularLocation>
        <location evidence="2">Cytoplasm</location>
        <location evidence="2">Cytoskeleton</location>
        <location evidence="2">Spindle</location>
    </subcellularLocation>
    <subcellularLocation>
        <location evidence="1">Nucleus</location>
    </subcellularLocation>
</comment>
<gene>
    <name evidence="14" type="primary">LOC101584217</name>
</gene>
<keyword evidence="9" id="KW-0206">Cytoskeleton</keyword>
<reference evidence="14" key="1">
    <citation type="submission" date="2025-08" db="UniProtKB">
        <authorList>
            <consortium name="RefSeq"/>
        </authorList>
    </citation>
    <scope>IDENTIFICATION</scope>
</reference>
<keyword evidence="13" id="KW-1185">Reference proteome</keyword>
<dbReference type="GO" id="GO:0072686">
    <property type="term" value="C:mitotic spindle"/>
    <property type="evidence" value="ECO:0007669"/>
    <property type="project" value="TreeGrafter"/>
</dbReference>
<keyword evidence="4" id="KW-0963">Cytoplasm</keyword>
<feature type="compositionally biased region" description="Basic and acidic residues" evidence="12">
    <location>
        <begin position="55"/>
        <end position="64"/>
    </location>
</feature>
<evidence type="ECO:0000256" key="9">
    <source>
        <dbReference type="ARBA" id="ARBA00023212"/>
    </source>
</evidence>
<dbReference type="GeneID" id="101584217"/>
<evidence type="ECO:0000256" key="4">
    <source>
        <dbReference type="ARBA" id="ARBA00022490"/>
    </source>
</evidence>
<evidence type="ECO:0000256" key="6">
    <source>
        <dbReference type="ARBA" id="ARBA00022701"/>
    </source>
</evidence>
<feature type="region of interest" description="Disordered" evidence="12">
    <location>
        <begin position="185"/>
        <end position="249"/>
    </location>
</feature>
<feature type="region of interest" description="Disordered" evidence="12">
    <location>
        <begin position="261"/>
        <end position="327"/>
    </location>
</feature>
<dbReference type="Proteomes" id="UP000515203">
    <property type="component" value="Unplaced"/>
</dbReference>
<dbReference type="Pfam" id="PF16006">
    <property type="entry name" value="NUSAP"/>
    <property type="match status" value="2"/>
</dbReference>
<evidence type="ECO:0000256" key="7">
    <source>
        <dbReference type="ARBA" id="ARBA00022776"/>
    </source>
</evidence>
<evidence type="ECO:0000256" key="2">
    <source>
        <dbReference type="ARBA" id="ARBA00004186"/>
    </source>
</evidence>
<evidence type="ECO:0000256" key="1">
    <source>
        <dbReference type="ARBA" id="ARBA00004123"/>
    </source>
</evidence>
<keyword evidence="6" id="KW-0493">Microtubule</keyword>
<sequence>MATVLAAEELGSLKYSDLQNLAKSLGLRANLRDESQAFASSADETEVQINSGEQATKEQVDHITKTRRRRRRHKTVPREPVSQQDHSEVSLSHFTELQSQDLENWDFGTTGKVPSVSDKSLGDEHTVSLGKDNEDSKEPSEKHSRYTDGFFILGNRKRTAVTTPNFKKLHEAHFKEMESIDEYIKRRKKHHSSHEMKKQSSSERGVTTPKPPGSVSIACTPASQQRSQGQAQGPARRRAMSLKGSAKHSVLSATKMNVRFSAATKDNEHKRSLTKTPARKSPHVTMAENMAKGQTVFGTPTLKTTKGKSAATPHKGKLKPWGQSKENNYLNEHVSRVSFHKKTYKQPPIQTREEQWKKHEQERKKKAKVLGARRGLIMVKDK</sequence>
<evidence type="ECO:0000256" key="10">
    <source>
        <dbReference type="ARBA" id="ARBA00023242"/>
    </source>
</evidence>
<comment type="similarity">
    <text evidence="3">Belongs to the NUSAP family.</text>
</comment>
<dbReference type="InterPro" id="IPR026756">
    <property type="entry name" value="NuSAP"/>
</dbReference>
<proteinExistence type="inferred from homology"/>
<name>A0A6P6DZT9_OCTDE</name>
<dbReference type="PANTHER" id="PTHR15874:SF1">
    <property type="entry name" value="NUCLEOLAR AND SPINDLE-ASSOCIATED PROTEIN 1"/>
    <property type="match status" value="1"/>
</dbReference>
<dbReference type="GO" id="GO:0003677">
    <property type="term" value="F:DNA binding"/>
    <property type="evidence" value="ECO:0007669"/>
    <property type="project" value="UniProtKB-KW"/>
</dbReference>
<feature type="compositionally biased region" description="Basic and acidic residues" evidence="12">
    <location>
        <begin position="120"/>
        <end position="143"/>
    </location>
</feature>
<feature type="compositionally biased region" description="Basic residues" evidence="12">
    <location>
        <begin position="65"/>
        <end position="75"/>
    </location>
</feature>
<feature type="region of interest" description="Disordered" evidence="12">
    <location>
        <begin position="105"/>
        <end position="143"/>
    </location>
</feature>
<dbReference type="GO" id="GO:0040001">
    <property type="term" value="P:establishment of mitotic spindle localization"/>
    <property type="evidence" value="ECO:0007669"/>
    <property type="project" value="InterPro"/>
</dbReference>
<feature type="region of interest" description="Disordered" evidence="12">
    <location>
        <begin position="341"/>
        <end position="382"/>
    </location>
</feature>